<dbReference type="Proteomes" id="UP000663864">
    <property type="component" value="Unassembled WGS sequence"/>
</dbReference>
<evidence type="ECO:0000256" key="5">
    <source>
        <dbReference type="ARBA" id="ARBA00023015"/>
    </source>
</evidence>
<protein>
    <recommendedName>
        <fullName evidence="15">BED-type domain-containing protein</fullName>
    </recommendedName>
</protein>
<evidence type="ECO:0000256" key="4">
    <source>
        <dbReference type="ARBA" id="ARBA00022833"/>
    </source>
</evidence>
<feature type="domain" description="HAT C-terminal dimerisation" evidence="11">
    <location>
        <begin position="267"/>
        <end position="331"/>
    </location>
</feature>
<dbReference type="GO" id="GO:0008270">
    <property type="term" value="F:zinc ion binding"/>
    <property type="evidence" value="ECO:0007669"/>
    <property type="project" value="UniProtKB-KW"/>
</dbReference>
<gene>
    <name evidence="13" type="ORF">JBS370_LOCUS24138</name>
    <name evidence="12" type="ORF">ZHD862_LOCUS13411</name>
</gene>
<dbReference type="InterPro" id="IPR008906">
    <property type="entry name" value="HATC_C_dom"/>
</dbReference>
<accession>A0A819LBQ5</accession>
<keyword evidence="3" id="KW-0863">Zinc-finger</keyword>
<evidence type="ECO:0000259" key="11">
    <source>
        <dbReference type="Pfam" id="PF05699"/>
    </source>
</evidence>
<dbReference type="Pfam" id="PF02892">
    <property type="entry name" value="zf-BED"/>
    <property type="match status" value="1"/>
</dbReference>
<evidence type="ECO:0000256" key="8">
    <source>
        <dbReference type="ARBA" id="ARBA00023242"/>
    </source>
</evidence>
<dbReference type="InterPro" id="IPR003656">
    <property type="entry name" value="Znf_BED"/>
</dbReference>
<feature type="compositionally biased region" description="Low complexity" evidence="9">
    <location>
        <begin position="197"/>
        <end position="208"/>
    </location>
</feature>
<dbReference type="InterPro" id="IPR052035">
    <property type="entry name" value="ZnF_BED_domain_contain"/>
</dbReference>
<feature type="domain" description="BED-type" evidence="10">
    <location>
        <begin position="23"/>
        <end position="69"/>
    </location>
</feature>
<evidence type="ECO:0000256" key="9">
    <source>
        <dbReference type="SAM" id="MobiDB-lite"/>
    </source>
</evidence>
<evidence type="ECO:0000256" key="3">
    <source>
        <dbReference type="ARBA" id="ARBA00022771"/>
    </source>
</evidence>
<evidence type="ECO:0000256" key="7">
    <source>
        <dbReference type="ARBA" id="ARBA00023163"/>
    </source>
</evidence>
<dbReference type="PANTHER" id="PTHR46481">
    <property type="entry name" value="ZINC FINGER BED DOMAIN-CONTAINING PROTEIN 4"/>
    <property type="match status" value="1"/>
</dbReference>
<keyword evidence="4" id="KW-0862">Zinc</keyword>
<keyword evidence="5" id="KW-0805">Transcription regulation</keyword>
<evidence type="ECO:0008006" key="15">
    <source>
        <dbReference type="Google" id="ProtNLM"/>
    </source>
</evidence>
<evidence type="ECO:0000313" key="14">
    <source>
        <dbReference type="Proteomes" id="UP000663836"/>
    </source>
</evidence>
<dbReference type="InterPro" id="IPR012337">
    <property type="entry name" value="RNaseH-like_sf"/>
</dbReference>
<dbReference type="PANTHER" id="PTHR46481:SF10">
    <property type="entry name" value="ZINC FINGER BED DOMAIN-CONTAINING PROTEIN 39"/>
    <property type="match status" value="1"/>
</dbReference>
<organism evidence="13 14">
    <name type="scientific">Rotaria sordida</name>
    <dbReference type="NCBI Taxonomy" id="392033"/>
    <lineage>
        <taxon>Eukaryota</taxon>
        <taxon>Metazoa</taxon>
        <taxon>Spiralia</taxon>
        <taxon>Gnathifera</taxon>
        <taxon>Rotifera</taxon>
        <taxon>Eurotatoria</taxon>
        <taxon>Bdelloidea</taxon>
        <taxon>Philodinida</taxon>
        <taxon>Philodinidae</taxon>
        <taxon>Rotaria</taxon>
    </lineage>
</organism>
<evidence type="ECO:0000259" key="10">
    <source>
        <dbReference type="Pfam" id="PF02892"/>
    </source>
</evidence>
<dbReference type="GO" id="GO:0003677">
    <property type="term" value="F:DNA binding"/>
    <property type="evidence" value="ECO:0007669"/>
    <property type="project" value="UniProtKB-KW"/>
</dbReference>
<keyword evidence="2" id="KW-0479">Metal-binding</keyword>
<evidence type="ECO:0000256" key="2">
    <source>
        <dbReference type="ARBA" id="ARBA00022723"/>
    </source>
</evidence>
<dbReference type="EMBL" id="CAJNOT010000551">
    <property type="protein sequence ID" value="CAF1018542.1"/>
    <property type="molecule type" value="Genomic_DNA"/>
</dbReference>
<evidence type="ECO:0000256" key="1">
    <source>
        <dbReference type="ARBA" id="ARBA00004123"/>
    </source>
</evidence>
<feature type="region of interest" description="Disordered" evidence="9">
    <location>
        <begin position="188"/>
        <end position="212"/>
    </location>
</feature>
<dbReference type="GO" id="GO:0005634">
    <property type="term" value="C:nucleus"/>
    <property type="evidence" value="ECO:0007669"/>
    <property type="project" value="UniProtKB-SubCell"/>
</dbReference>
<proteinExistence type="predicted"/>
<evidence type="ECO:0000256" key="6">
    <source>
        <dbReference type="ARBA" id="ARBA00023125"/>
    </source>
</evidence>
<dbReference type="AlphaFoldDB" id="A0A819LBQ5"/>
<dbReference type="GO" id="GO:0046983">
    <property type="term" value="F:protein dimerization activity"/>
    <property type="evidence" value="ECO:0007669"/>
    <property type="project" value="InterPro"/>
</dbReference>
<keyword evidence="7" id="KW-0804">Transcription</keyword>
<name>A0A819LBQ5_9BILA</name>
<comment type="subcellular location">
    <subcellularLocation>
        <location evidence="1">Nucleus</location>
    </subcellularLocation>
</comment>
<sequence length="338" mass="38398">MNSEGGVTEKSESTQTISSAKQSRVWAYFKRIYGDQGLKAKCLVGDCAKALSTPLHSTSTLIRHLRDVHEVDEFKPKEKLVHRSTHKRIPVKLKKKLDRAVVTAIIEDGRSFGDFLKSGFRKFIQLVLPGYKAPHRNSINTRLKRLHTKHFFITYGFYGYFDPYGISVMTNNEINKTENEIKYIIPQQTSNGPTQASSTTSSNTNRSLTTEKEKKKSLLNYFLDSLADEDTQQVKKQSSTLNKILSDEFKTYKKLAGHFVSTSTDLYHSLQFWKKNKLLLPKLAPLAQKYLASPSTSTKSESAFNISAYYGRKQRAPLSSENLGFSVFLKDKLSNENK</sequence>
<keyword evidence="6" id="KW-0238">DNA-binding</keyword>
<dbReference type="Pfam" id="PF05699">
    <property type="entry name" value="Dimer_Tnp_hAT"/>
    <property type="match status" value="1"/>
</dbReference>
<reference evidence="13" key="1">
    <citation type="submission" date="2021-02" db="EMBL/GenBank/DDBJ databases">
        <authorList>
            <person name="Nowell W R."/>
        </authorList>
    </citation>
    <scope>NUCLEOTIDE SEQUENCE</scope>
</reference>
<dbReference type="SMART" id="SM00614">
    <property type="entry name" value="ZnF_BED"/>
    <property type="match status" value="1"/>
</dbReference>
<dbReference type="SUPFAM" id="SSF53098">
    <property type="entry name" value="Ribonuclease H-like"/>
    <property type="match status" value="1"/>
</dbReference>
<keyword evidence="8" id="KW-0539">Nucleus</keyword>
<dbReference type="Proteomes" id="UP000663836">
    <property type="component" value="Unassembled WGS sequence"/>
</dbReference>
<dbReference type="EMBL" id="CAJOBD010003695">
    <property type="protein sequence ID" value="CAF3961909.1"/>
    <property type="molecule type" value="Genomic_DNA"/>
</dbReference>
<comment type="caution">
    <text evidence="13">The sequence shown here is derived from an EMBL/GenBank/DDBJ whole genome shotgun (WGS) entry which is preliminary data.</text>
</comment>
<evidence type="ECO:0000313" key="12">
    <source>
        <dbReference type="EMBL" id="CAF1018542.1"/>
    </source>
</evidence>
<evidence type="ECO:0000313" key="13">
    <source>
        <dbReference type="EMBL" id="CAF3961909.1"/>
    </source>
</evidence>